<evidence type="ECO:0000256" key="8">
    <source>
        <dbReference type="ARBA" id="ARBA00023180"/>
    </source>
</evidence>
<dbReference type="InterPro" id="IPR004843">
    <property type="entry name" value="Calcineurin-like_PHP"/>
</dbReference>
<evidence type="ECO:0000256" key="3">
    <source>
        <dbReference type="ARBA" id="ARBA00022723"/>
    </source>
</evidence>
<evidence type="ECO:0000256" key="5">
    <source>
        <dbReference type="ARBA" id="ARBA00022801"/>
    </source>
</evidence>
<dbReference type="GO" id="GO:0016020">
    <property type="term" value="C:membrane"/>
    <property type="evidence" value="ECO:0007669"/>
    <property type="project" value="GOC"/>
</dbReference>
<dbReference type="AlphaFoldDB" id="A0A8J2NQR5"/>
<dbReference type="InterPro" id="IPR045473">
    <property type="entry name" value="ASM_C"/>
</dbReference>
<comment type="catalytic activity">
    <reaction evidence="9">
        <text>a sphingomyelin + H2O = phosphocholine + an N-acylsphing-4-enine + H(+)</text>
        <dbReference type="Rhea" id="RHEA:19253"/>
        <dbReference type="ChEBI" id="CHEBI:15377"/>
        <dbReference type="ChEBI" id="CHEBI:15378"/>
        <dbReference type="ChEBI" id="CHEBI:17636"/>
        <dbReference type="ChEBI" id="CHEBI:52639"/>
        <dbReference type="ChEBI" id="CHEBI:295975"/>
        <dbReference type="EC" id="3.1.4.12"/>
    </reaction>
    <physiologicalReaction direction="left-to-right" evidence="9">
        <dbReference type="Rhea" id="RHEA:19254"/>
    </physiologicalReaction>
</comment>
<dbReference type="Pfam" id="PF19272">
    <property type="entry name" value="ASMase_C"/>
    <property type="match status" value="1"/>
</dbReference>
<keyword evidence="7" id="KW-1015">Disulfide bond</keyword>
<evidence type="ECO:0000256" key="4">
    <source>
        <dbReference type="ARBA" id="ARBA00022729"/>
    </source>
</evidence>
<dbReference type="Proteomes" id="UP000708208">
    <property type="component" value="Unassembled WGS sequence"/>
</dbReference>
<dbReference type="EMBL" id="CAJVCH010028356">
    <property type="protein sequence ID" value="CAG7703976.1"/>
    <property type="molecule type" value="Genomic_DNA"/>
</dbReference>
<dbReference type="GO" id="GO:0061750">
    <property type="term" value="F:acid sphingomyelin phosphodiesterase activity"/>
    <property type="evidence" value="ECO:0007669"/>
    <property type="project" value="TreeGrafter"/>
</dbReference>
<keyword evidence="4" id="KW-0732">Signal</keyword>
<name>A0A8J2NQR5_9HEXA</name>
<dbReference type="PROSITE" id="PS50015">
    <property type="entry name" value="SAP_B"/>
    <property type="match status" value="1"/>
</dbReference>
<dbReference type="InterPro" id="IPR041805">
    <property type="entry name" value="ASMase/PPN1_MPP"/>
</dbReference>
<keyword evidence="3" id="KW-0479">Metal-binding</keyword>
<gene>
    <name evidence="11" type="ORF">AFUS01_LOCUS4533</name>
</gene>
<proteinExistence type="inferred from homology"/>
<dbReference type="GO" id="GO:0046872">
    <property type="term" value="F:metal ion binding"/>
    <property type="evidence" value="ECO:0007669"/>
    <property type="project" value="UniProtKB-KW"/>
</dbReference>
<keyword evidence="12" id="KW-1185">Reference proteome</keyword>
<dbReference type="GO" id="GO:0006685">
    <property type="term" value="P:sphingomyelin catabolic process"/>
    <property type="evidence" value="ECO:0007669"/>
    <property type="project" value="TreeGrafter"/>
</dbReference>
<keyword evidence="8" id="KW-0325">Glycoprotein</keyword>
<dbReference type="CDD" id="cd00842">
    <property type="entry name" value="MPP_ASMase"/>
    <property type="match status" value="1"/>
</dbReference>
<keyword evidence="5" id="KW-0378">Hydrolase</keyword>
<protein>
    <recommendedName>
        <fullName evidence="10">Saposin B-type domain-containing protein</fullName>
    </recommendedName>
</protein>
<dbReference type="GO" id="GO:0046513">
    <property type="term" value="P:ceramide biosynthetic process"/>
    <property type="evidence" value="ECO:0007669"/>
    <property type="project" value="TreeGrafter"/>
</dbReference>
<evidence type="ECO:0000313" key="12">
    <source>
        <dbReference type="Proteomes" id="UP000708208"/>
    </source>
</evidence>
<evidence type="ECO:0000256" key="6">
    <source>
        <dbReference type="ARBA" id="ARBA00022833"/>
    </source>
</evidence>
<comment type="similarity">
    <text evidence="2">Belongs to the acid sphingomyelinase family.</text>
</comment>
<dbReference type="OrthoDB" id="282973at2759"/>
<reference evidence="11" key="1">
    <citation type="submission" date="2021-06" db="EMBL/GenBank/DDBJ databases">
        <authorList>
            <person name="Hodson N. C."/>
            <person name="Mongue J. A."/>
            <person name="Jaron S. K."/>
        </authorList>
    </citation>
    <scope>NUCLEOTIDE SEQUENCE</scope>
</reference>
<dbReference type="PANTHER" id="PTHR10340:SF29">
    <property type="entry name" value="SPHINGOMYELIN PHOSPHODIESTERASE"/>
    <property type="match status" value="1"/>
</dbReference>
<dbReference type="PANTHER" id="PTHR10340">
    <property type="entry name" value="SPHINGOMYELIN PHOSPHODIESTERASE"/>
    <property type="match status" value="1"/>
</dbReference>
<evidence type="ECO:0000256" key="9">
    <source>
        <dbReference type="ARBA" id="ARBA00047268"/>
    </source>
</evidence>
<accession>A0A8J2NQR5</accession>
<evidence type="ECO:0000256" key="7">
    <source>
        <dbReference type="ARBA" id="ARBA00023157"/>
    </source>
</evidence>
<organism evidence="11 12">
    <name type="scientific">Allacma fusca</name>
    <dbReference type="NCBI Taxonomy" id="39272"/>
    <lineage>
        <taxon>Eukaryota</taxon>
        <taxon>Metazoa</taxon>
        <taxon>Ecdysozoa</taxon>
        <taxon>Arthropoda</taxon>
        <taxon>Hexapoda</taxon>
        <taxon>Collembola</taxon>
        <taxon>Symphypleona</taxon>
        <taxon>Sminthuridae</taxon>
        <taxon>Allacma</taxon>
    </lineage>
</organism>
<evidence type="ECO:0000256" key="1">
    <source>
        <dbReference type="ARBA" id="ARBA00001947"/>
    </source>
</evidence>
<evidence type="ECO:0000313" key="11">
    <source>
        <dbReference type="EMBL" id="CAG7703976.1"/>
    </source>
</evidence>
<dbReference type="InterPro" id="IPR008139">
    <property type="entry name" value="SaposinB_dom"/>
</dbReference>
<dbReference type="GO" id="GO:0005764">
    <property type="term" value="C:lysosome"/>
    <property type="evidence" value="ECO:0007669"/>
    <property type="project" value="TreeGrafter"/>
</dbReference>
<evidence type="ECO:0000259" key="10">
    <source>
        <dbReference type="PROSITE" id="PS50015"/>
    </source>
</evidence>
<evidence type="ECO:0000256" key="2">
    <source>
        <dbReference type="ARBA" id="ARBA00008234"/>
    </source>
</evidence>
<dbReference type="Pfam" id="PF00149">
    <property type="entry name" value="Metallophos"/>
    <property type="match status" value="1"/>
</dbReference>
<dbReference type="GO" id="GO:0005615">
    <property type="term" value="C:extracellular space"/>
    <property type="evidence" value="ECO:0007669"/>
    <property type="project" value="TreeGrafter"/>
</dbReference>
<comment type="cofactor">
    <cofactor evidence="1">
        <name>Zn(2+)</name>
        <dbReference type="ChEBI" id="CHEBI:29105"/>
    </cofactor>
</comment>
<sequence length="734" mass="84307">MQLESNSKYFLIAQANRNLLDLFRNPLDFLGDINPNIFGRNFGRQPQTPKPLLSVDNLELRVRVNNVSLTSTFDLKDNQISKPRFEFDWGFPQRPNPSKSRESPGTVVIQNISRLLQFIFPDLNIFSPFQQVVQRTEESARSIAICQACNIGLSAVVDYIRYAKTPSNILEFARRACPLLPMVQDTCYGAIREYGEVLIHIIQIRPNLTPDRMCGMFLQFYGCETSDPNIFWDVLSEMGYSQYQGGANVSSTYGTAQLDGKPTLKILQLTDIHLDPLYRPGSRAECRKEVCCRGEDVPEEEREFRAGYYGDYRFCDLPFHTFEIALAHIAKTHPDISMIYMTGDLAPHTGIAWKSSKEEIEEIISTCSVMIRKYFPDTPVIPVIGNHDTHPGNLFTPRSVKNKFSTRWVYEVTAKAWAQWLSPEFLETFLYGGFYSRILNPQLRIIVINNNVCSATNFWQAIEDRDPYGQLHWLVSQLQEAENLNQNVHILGHIPPNFETCWYIWSENYYNIIARFSHIVKAQFFAHTHHDDFGLYYDPIEKNRPINSYFVGASLTPYVNVNPGYKIYTVDGARGPDSTYEILDHETWVFNLTRANLTPGIPPKWFRLYKAKKLYGLENLSPSQLHSFVVRMSSNETAFKEFYRSFYKAAVTKKSQSCDPMCRKSRLCNIVSPTFKEYGRCMLLENPNSKDILPNAMFSSRSNGRAFPGFPGQTLRDTWPGLRVVGPLVKSYGY</sequence>
<feature type="domain" description="Saposin B-type" evidence="10">
    <location>
        <begin position="142"/>
        <end position="227"/>
    </location>
</feature>
<keyword evidence="6" id="KW-0862">Zinc</keyword>
<comment type="caution">
    <text evidence="11">The sequence shown here is derived from an EMBL/GenBank/DDBJ whole genome shotgun (WGS) entry which is preliminary data.</text>
</comment>